<keyword evidence="1" id="KW-1133">Transmembrane helix</keyword>
<dbReference type="AlphaFoldDB" id="A0A1M6R0J0"/>
<sequence>MAQYKFTCPHCGKTWFVSSTEIARNKKLAKDISKAETLQKGTLFHGKKYLKQSEQIETLRRNYVQFNKCPNCNFIVSENSGILESNENGQGNAVRQSGGYSNYGIQENCGTGYKAVVIGLIILLPPIAVLFLLGKSPFKKKATIGCLVYCVLMSLYILPMILPTSSNHSGSANSEIGQVVEQNLTENKNTDGVIDGYYRLSIEDSVQDIWKNGIDFDTLNYVETDPMGCGLWTCKNGFTDLTTKKEHTYSARIGHNEKYQNGQATLFYLSIDGETLYWDEEQEDLFLETVGK</sequence>
<dbReference type="Proteomes" id="UP000183975">
    <property type="component" value="Unassembled WGS sequence"/>
</dbReference>
<organism evidence="2 3">
    <name type="scientific">Anaerotignum lactatifermentans DSM 14214</name>
    <dbReference type="NCBI Taxonomy" id="1121323"/>
    <lineage>
        <taxon>Bacteria</taxon>
        <taxon>Bacillati</taxon>
        <taxon>Bacillota</taxon>
        <taxon>Clostridia</taxon>
        <taxon>Lachnospirales</taxon>
        <taxon>Anaerotignaceae</taxon>
        <taxon>Anaerotignum</taxon>
    </lineage>
</organism>
<dbReference type="RefSeq" id="WP_072850492.1">
    <property type="nucleotide sequence ID" value="NZ_FRAH01000021.1"/>
</dbReference>
<proteinExistence type="predicted"/>
<protein>
    <submittedName>
        <fullName evidence="2">Uncharacterized protein</fullName>
    </submittedName>
</protein>
<evidence type="ECO:0000256" key="1">
    <source>
        <dbReference type="SAM" id="Phobius"/>
    </source>
</evidence>
<feature type="transmembrane region" description="Helical" evidence="1">
    <location>
        <begin position="142"/>
        <end position="162"/>
    </location>
</feature>
<accession>A0A1M6R0J0</accession>
<gene>
    <name evidence="2" type="ORF">SAMN02745138_01437</name>
</gene>
<keyword evidence="1" id="KW-0472">Membrane</keyword>
<keyword evidence="3" id="KW-1185">Reference proteome</keyword>
<reference evidence="2 3" key="1">
    <citation type="submission" date="2016-11" db="EMBL/GenBank/DDBJ databases">
        <authorList>
            <person name="Jaros S."/>
            <person name="Januszkiewicz K."/>
            <person name="Wedrychowicz H."/>
        </authorList>
    </citation>
    <scope>NUCLEOTIDE SEQUENCE [LARGE SCALE GENOMIC DNA]</scope>
    <source>
        <strain evidence="2 3">DSM 14214</strain>
    </source>
</reference>
<keyword evidence="1" id="KW-0812">Transmembrane</keyword>
<evidence type="ECO:0000313" key="3">
    <source>
        <dbReference type="Proteomes" id="UP000183975"/>
    </source>
</evidence>
<evidence type="ECO:0000313" key="2">
    <source>
        <dbReference type="EMBL" id="SHK25896.1"/>
    </source>
</evidence>
<name>A0A1M6R0J0_9FIRM</name>
<dbReference type="EMBL" id="FRAH01000021">
    <property type="protein sequence ID" value="SHK25896.1"/>
    <property type="molecule type" value="Genomic_DNA"/>
</dbReference>
<feature type="transmembrane region" description="Helical" evidence="1">
    <location>
        <begin position="112"/>
        <end position="133"/>
    </location>
</feature>